<reference evidence="2 3" key="1">
    <citation type="journal article" date="2020" name="Cell">
        <title>Large-Scale Comparative Analyses of Tick Genomes Elucidate Their Genetic Diversity and Vector Capacities.</title>
        <authorList>
            <consortium name="Tick Genome and Microbiome Consortium (TIGMIC)"/>
            <person name="Jia N."/>
            <person name="Wang J."/>
            <person name="Shi W."/>
            <person name="Du L."/>
            <person name="Sun Y."/>
            <person name="Zhan W."/>
            <person name="Jiang J.F."/>
            <person name="Wang Q."/>
            <person name="Zhang B."/>
            <person name="Ji P."/>
            <person name="Bell-Sakyi L."/>
            <person name="Cui X.M."/>
            <person name="Yuan T.T."/>
            <person name="Jiang B.G."/>
            <person name="Yang W.F."/>
            <person name="Lam T.T."/>
            <person name="Chang Q.C."/>
            <person name="Ding S.J."/>
            <person name="Wang X.J."/>
            <person name="Zhu J.G."/>
            <person name="Ruan X.D."/>
            <person name="Zhao L."/>
            <person name="Wei J.T."/>
            <person name="Ye R.Z."/>
            <person name="Que T.C."/>
            <person name="Du C.H."/>
            <person name="Zhou Y.H."/>
            <person name="Cheng J.X."/>
            <person name="Dai P.F."/>
            <person name="Guo W.B."/>
            <person name="Han X.H."/>
            <person name="Huang E.J."/>
            <person name="Li L.F."/>
            <person name="Wei W."/>
            <person name="Gao Y.C."/>
            <person name="Liu J.Z."/>
            <person name="Shao H.Z."/>
            <person name="Wang X."/>
            <person name="Wang C.C."/>
            <person name="Yang T.C."/>
            <person name="Huo Q.B."/>
            <person name="Li W."/>
            <person name="Chen H.Y."/>
            <person name="Chen S.E."/>
            <person name="Zhou L.G."/>
            <person name="Ni X.B."/>
            <person name="Tian J.H."/>
            <person name="Sheng Y."/>
            <person name="Liu T."/>
            <person name="Pan Y.S."/>
            <person name="Xia L.Y."/>
            <person name="Li J."/>
            <person name="Zhao F."/>
            <person name="Cao W.C."/>
        </authorList>
    </citation>
    <scope>NUCLEOTIDE SEQUENCE [LARGE SCALE GENOMIC DNA]</scope>
    <source>
        <strain evidence="2">HaeL-2018</strain>
    </source>
</reference>
<name>A0A9J6GLF3_HAELO</name>
<dbReference type="OMA" id="GAMENEM"/>
<evidence type="ECO:0000313" key="2">
    <source>
        <dbReference type="EMBL" id="KAH9376429.1"/>
    </source>
</evidence>
<dbReference type="Proteomes" id="UP000821853">
    <property type="component" value="Unassembled WGS sequence"/>
</dbReference>
<dbReference type="OrthoDB" id="10066365at2759"/>
<evidence type="ECO:0000256" key="1">
    <source>
        <dbReference type="SAM" id="MobiDB-lite"/>
    </source>
</evidence>
<dbReference type="PANTHER" id="PTHR33198:SF20">
    <property type="entry name" value="RETROTRANSPOSON GAG DOMAIN-CONTAINING PROTEIN"/>
    <property type="match status" value="1"/>
</dbReference>
<dbReference type="VEuPathDB" id="VectorBase:HLOH_057841"/>
<organism evidence="2 3">
    <name type="scientific">Haemaphysalis longicornis</name>
    <name type="common">Bush tick</name>
    <dbReference type="NCBI Taxonomy" id="44386"/>
    <lineage>
        <taxon>Eukaryota</taxon>
        <taxon>Metazoa</taxon>
        <taxon>Ecdysozoa</taxon>
        <taxon>Arthropoda</taxon>
        <taxon>Chelicerata</taxon>
        <taxon>Arachnida</taxon>
        <taxon>Acari</taxon>
        <taxon>Parasitiformes</taxon>
        <taxon>Ixodida</taxon>
        <taxon>Ixodoidea</taxon>
        <taxon>Ixodidae</taxon>
        <taxon>Haemaphysalinae</taxon>
        <taxon>Haemaphysalis</taxon>
    </lineage>
</organism>
<evidence type="ECO:0000313" key="3">
    <source>
        <dbReference type="Proteomes" id="UP000821853"/>
    </source>
</evidence>
<comment type="caution">
    <text evidence="2">The sequence shown here is derived from an EMBL/GenBank/DDBJ whole genome shotgun (WGS) entry which is preliminary data.</text>
</comment>
<keyword evidence="3" id="KW-1185">Reference proteome</keyword>
<protein>
    <recommendedName>
        <fullName evidence="4">Retrotransposon gag domain-containing protein</fullName>
    </recommendedName>
</protein>
<sequence>MATGISPPPPFLETLGTPTIQSRRWFRLFQNFVLASGADEWSATRRCALLLDNLGPEGQPIFDAPKVPPRRRLHLQTLTGSRRRNRQRLPRAPLAASARELYDVVVDTLGKYFTATVNLPVERHQFCERRQLSGESVAEFALALRKVAAPCNFADTADDNLCEQFVAGVTCPNLRERLLLEGDSLTLDRAVEIAKLREETRQEAEAFANQIPRITQQRQRERSTARFFGSNESRPPSQHHRSS</sequence>
<dbReference type="AlphaFoldDB" id="A0A9J6GLF3"/>
<accession>A0A9J6GLF3</accession>
<proteinExistence type="predicted"/>
<dbReference type="PANTHER" id="PTHR33198">
    <property type="entry name" value="ANK_REP_REGION DOMAIN-CONTAINING PROTEIN-RELATED"/>
    <property type="match status" value="1"/>
</dbReference>
<evidence type="ECO:0008006" key="4">
    <source>
        <dbReference type="Google" id="ProtNLM"/>
    </source>
</evidence>
<dbReference type="EMBL" id="JABSTR010000008">
    <property type="protein sequence ID" value="KAH9376429.1"/>
    <property type="molecule type" value="Genomic_DNA"/>
</dbReference>
<gene>
    <name evidence="2" type="ORF">HPB48_020089</name>
</gene>
<feature type="region of interest" description="Disordered" evidence="1">
    <location>
        <begin position="213"/>
        <end position="243"/>
    </location>
</feature>